<organism evidence="1 2">
    <name type="scientific">Citrullus colocynthis</name>
    <name type="common">colocynth</name>
    <dbReference type="NCBI Taxonomy" id="252529"/>
    <lineage>
        <taxon>Eukaryota</taxon>
        <taxon>Viridiplantae</taxon>
        <taxon>Streptophyta</taxon>
        <taxon>Embryophyta</taxon>
        <taxon>Tracheophyta</taxon>
        <taxon>Spermatophyta</taxon>
        <taxon>Magnoliopsida</taxon>
        <taxon>eudicotyledons</taxon>
        <taxon>Gunneridae</taxon>
        <taxon>Pentapetalae</taxon>
        <taxon>rosids</taxon>
        <taxon>fabids</taxon>
        <taxon>Cucurbitales</taxon>
        <taxon>Cucurbitaceae</taxon>
        <taxon>Benincaseae</taxon>
        <taxon>Citrullus</taxon>
    </lineage>
</organism>
<proteinExistence type="predicted"/>
<evidence type="ECO:0000313" key="1">
    <source>
        <dbReference type="EMBL" id="CAK9326100.1"/>
    </source>
</evidence>
<dbReference type="EMBL" id="OZ021741">
    <property type="protein sequence ID" value="CAK9326100.1"/>
    <property type="molecule type" value="Genomic_DNA"/>
</dbReference>
<sequence length="61" mass="7122">MLVCYDSPYPVDYSIKQQAIFFVKLTLNDNSQMTILFIKPTKREKVCFNLISGVVYLEEVK</sequence>
<gene>
    <name evidence="1" type="ORF">CITCOLO1_LOCUS18432</name>
</gene>
<protein>
    <submittedName>
        <fullName evidence="1">Uncharacterized protein</fullName>
    </submittedName>
</protein>
<accession>A0ABP0YZZ0</accession>
<evidence type="ECO:0000313" key="2">
    <source>
        <dbReference type="Proteomes" id="UP001642487"/>
    </source>
</evidence>
<reference evidence="1 2" key="1">
    <citation type="submission" date="2024-03" db="EMBL/GenBank/DDBJ databases">
        <authorList>
            <person name="Gkanogiannis A."/>
            <person name="Becerra Lopez-Lavalle L."/>
        </authorList>
    </citation>
    <scope>NUCLEOTIDE SEQUENCE [LARGE SCALE GENOMIC DNA]</scope>
</reference>
<name>A0ABP0YZZ0_9ROSI</name>
<keyword evidence="2" id="KW-1185">Reference proteome</keyword>
<dbReference type="Proteomes" id="UP001642487">
    <property type="component" value="Chromosome 7"/>
</dbReference>